<feature type="non-terminal residue" evidence="2">
    <location>
        <position position="92"/>
    </location>
</feature>
<feature type="signal peptide" evidence="1">
    <location>
        <begin position="1"/>
        <end position="30"/>
    </location>
</feature>
<reference evidence="2" key="1">
    <citation type="submission" date="2022-07" db="EMBL/GenBank/DDBJ databases">
        <title>Phylogenomic reconstructions and comparative analyses of Kickxellomycotina fungi.</title>
        <authorList>
            <person name="Reynolds N.K."/>
            <person name="Stajich J.E."/>
            <person name="Barry K."/>
            <person name="Grigoriev I.V."/>
            <person name="Crous P."/>
            <person name="Smith M.E."/>
        </authorList>
    </citation>
    <scope>NUCLEOTIDE SEQUENCE</scope>
    <source>
        <strain evidence="2">BCRC 34381</strain>
    </source>
</reference>
<evidence type="ECO:0000256" key="1">
    <source>
        <dbReference type="SAM" id="SignalP"/>
    </source>
</evidence>
<comment type="caution">
    <text evidence="2">The sequence shown here is derived from an EMBL/GenBank/DDBJ whole genome shotgun (WGS) entry which is preliminary data.</text>
</comment>
<dbReference type="AlphaFoldDB" id="A0A9W7Y923"/>
<sequence>MFGAGRRALSLPVASLLCVLVLLGPRTSYAAAAAVSAKDLSDIKGGILVKNGNQTSCELGVLDSKAAFVSADCISFSGSFVNKNVKYQVLLD</sequence>
<evidence type="ECO:0000313" key="2">
    <source>
        <dbReference type="EMBL" id="KAJ1728108.1"/>
    </source>
</evidence>
<keyword evidence="1" id="KW-0732">Signal</keyword>
<name>A0A9W7Y923_9FUNG</name>
<proteinExistence type="predicted"/>
<protein>
    <submittedName>
        <fullName evidence="2">Uncharacterized protein</fullName>
    </submittedName>
</protein>
<evidence type="ECO:0000313" key="3">
    <source>
        <dbReference type="Proteomes" id="UP001143981"/>
    </source>
</evidence>
<accession>A0A9W7Y923</accession>
<feature type="chain" id="PRO_5040894662" evidence="1">
    <location>
        <begin position="31"/>
        <end position="92"/>
    </location>
</feature>
<dbReference type="EMBL" id="JANBOI010000894">
    <property type="protein sequence ID" value="KAJ1728108.1"/>
    <property type="molecule type" value="Genomic_DNA"/>
</dbReference>
<organism evidence="2 3">
    <name type="scientific">Coemansia biformis</name>
    <dbReference type="NCBI Taxonomy" id="1286918"/>
    <lineage>
        <taxon>Eukaryota</taxon>
        <taxon>Fungi</taxon>
        <taxon>Fungi incertae sedis</taxon>
        <taxon>Zoopagomycota</taxon>
        <taxon>Kickxellomycotina</taxon>
        <taxon>Kickxellomycetes</taxon>
        <taxon>Kickxellales</taxon>
        <taxon>Kickxellaceae</taxon>
        <taxon>Coemansia</taxon>
    </lineage>
</organism>
<dbReference type="Proteomes" id="UP001143981">
    <property type="component" value="Unassembled WGS sequence"/>
</dbReference>
<dbReference type="OrthoDB" id="5582852at2759"/>
<keyword evidence="3" id="KW-1185">Reference proteome</keyword>
<gene>
    <name evidence="2" type="ORF">LPJ61_004212</name>
</gene>